<sequence length="211" mass="24924">MINKLPSHRNCKVCKTRFKPDRVETWWCCPEHREEYAILLYRKDRERRQKNKSVADKQLAKTQKDELKARREKLKTKPQRMAEAQTAFNKYVRLKYLGVPCISCGRYPEQKYGGTMECGHYRSRGSTPHLRFNLHNTGSQCVYCNRHLSGNVAGFRIGLIERDGLDKVQEVDSSHETRKFDIPYLIRIKTIFTKKSKMLEKRRSHFQEVAA</sequence>
<dbReference type="Proteomes" id="UP000038750">
    <property type="component" value="Unassembled WGS sequence"/>
</dbReference>
<dbReference type="OrthoDB" id="5741553at2"/>
<organism evidence="1 2">
    <name type="scientific">Yersinia intermedia</name>
    <dbReference type="NCBI Taxonomy" id="631"/>
    <lineage>
        <taxon>Bacteria</taxon>
        <taxon>Pseudomonadati</taxon>
        <taxon>Pseudomonadota</taxon>
        <taxon>Gammaproteobacteria</taxon>
        <taxon>Enterobacterales</taxon>
        <taxon>Yersiniaceae</taxon>
        <taxon>Yersinia</taxon>
    </lineage>
</organism>
<dbReference type="InterPro" id="IPR008713">
    <property type="entry name" value="Phage_lambda_NinG"/>
</dbReference>
<evidence type="ECO:0000313" key="2">
    <source>
        <dbReference type="Proteomes" id="UP000038750"/>
    </source>
</evidence>
<evidence type="ECO:0000313" key="1">
    <source>
        <dbReference type="EMBL" id="CNF19109.1"/>
    </source>
</evidence>
<name>A0A0T9LS55_YERIN</name>
<protein>
    <submittedName>
        <fullName evidence="1">Phage ninG-like protein</fullName>
    </submittedName>
</protein>
<dbReference type="Pfam" id="PF05766">
    <property type="entry name" value="NinG"/>
    <property type="match status" value="1"/>
</dbReference>
<reference evidence="1 2" key="1">
    <citation type="submission" date="2015-03" db="EMBL/GenBank/DDBJ databases">
        <authorList>
            <person name="Murphy D."/>
        </authorList>
    </citation>
    <scope>NUCLEOTIDE SEQUENCE [LARGE SCALE GENOMIC DNA]</scope>
    <source>
        <strain evidence="1 2">BR165/97</strain>
    </source>
</reference>
<accession>A0A0T9LS55</accession>
<dbReference type="AlphaFoldDB" id="A0A0T9LS55"/>
<proteinExistence type="predicted"/>
<dbReference type="RefSeq" id="WP_050072773.1">
    <property type="nucleotide sequence ID" value="NZ_CPZJ01000002.1"/>
</dbReference>
<dbReference type="EMBL" id="CPZJ01000002">
    <property type="protein sequence ID" value="CNF19109.1"/>
    <property type="molecule type" value="Genomic_DNA"/>
</dbReference>
<gene>
    <name evidence="1" type="ORF">ERS008530_00643</name>
</gene>